<feature type="domain" description="Transketolase N-terminal" evidence="1">
    <location>
        <begin position="2"/>
        <end position="169"/>
    </location>
</feature>
<dbReference type="GO" id="GO:0005634">
    <property type="term" value="C:nucleus"/>
    <property type="evidence" value="ECO:0007669"/>
    <property type="project" value="TreeGrafter"/>
</dbReference>
<dbReference type="InterPro" id="IPR029061">
    <property type="entry name" value="THDP-binding"/>
</dbReference>
<dbReference type="GO" id="GO:0005829">
    <property type="term" value="C:cytosol"/>
    <property type="evidence" value="ECO:0007669"/>
    <property type="project" value="TreeGrafter"/>
</dbReference>
<evidence type="ECO:0000313" key="3">
    <source>
        <dbReference type="Proteomes" id="UP000623542"/>
    </source>
</evidence>
<dbReference type="OrthoDB" id="418758at2759"/>
<evidence type="ECO:0000313" key="2">
    <source>
        <dbReference type="EMBL" id="NXD32259.1"/>
    </source>
</evidence>
<reference evidence="2" key="1">
    <citation type="submission" date="2019-09" db="EMBL/GenBank/DDBJ databases">
        <title>Bird 10,000 Genomes (B10K) Project - Family phase.</title>
        <authorList>
            <person name="Zhang G."/>
        </authorList>
    </citation>
    <scope>NUCLEOTIDE SEQUENCE</scope>
    <source>
        <strain evidence="2">B10K-IZCAS-20218</strain>
        <tissue evidence="2">Blood</tissue>
    </source>
</reference>
<dbReference type="PANTHER" id="PTHR43522">
    <property type="entry name" value="TRANSKETOLASE"/>
    <property type="match status" value="1"/>
</dbReference>
<name>A0A851UWP5_9PASS</name>
<sequence>ALQYIMLHLSGYKVSMDDLKQFRQIGSITPGHPENGVTDGIEVTTGPLGQGIANAVGLAIGQAHMGAVFNKDGFPLVDNYTYVFLGDGCLQEGVSAEASSLAGHLKLGNLIAIYDDNKITIDGDTAVSFTEDVEARYKAYGWNVLHVENGDDDYDAIEAAITEAKKSTDA</sequence>
<dbReference type="Pfam" id="PF00456">
    <property type="entry name" value="Transketolase_N"/>
    <property type="match status" value="1"/>
</dbReference>
<dbReference type="GO" id="GO:0004802">
    <property type="term" value="F:transketolase activity"/>
    <property type="evidence" value="ECO:0007669"/>
    <property type="project" value="TreeGrafter"/>
</dbReference>
<protein>
    <submittedName>
        <fullName evidence="2">TKT1 Transketolase</fullName>
    </submittedName>
</protein>
<dbReference type="InterPro" id="IPR033247">
    <property type="entry name" value="Transketolase_fam"/>
</dbReference>
<dbReference type="EMBL" id="WBNG01004287">
    <property type="protein sequence ID" value="NXD32259.1"/>
    <property type="molecule type" value="Genomic_DNA"/>
</dbReference>
<organism evidence="2 3">
    <name type="scientific">Elachura formosa</name>
    <name type="common">spotted wren-babbler</name>
    <dbReference type="NCBI Taxonomy" id="1463973"/>
    <lineage>
        <taxon>Eukaryota</taxon>
        <taxon>Metazoa</taxon>
        <taxon>Chordata</taxon>
        <taxon>Craniata</taxon>
        <taxon>Vertebrata</taxon>
        <taxon>Euteleostomi</taxon>
        <taxon>Archelosauria</taxon>
        <taxon>Archosauria</taxon>
        <taxon>Dinosauria</taxon>
        <taxon>Saurischia</taxon>
        <taxon>Theropoda</taxon>
        <taxon>Coelurosauria</taxon>
        <taxon>Aves</taxon>
        <taxon>Neognathae</taxon>
        <taxon>Neoaves</taxon>
        <taxon>Telluraves</taxon>
        <taxon>Australaves</taxon>
        <taxon>Passeriformes</taxon>
        <taxon>Elachuridae</taxon>
        <taxon>Elachura</taxon>
    </lineage>
</organism>
<gene>
    <name evidence="2" type="primary">Tkl1_0</name>
    <name evidence="2" type="ORF">ELAFOR_R15383</name>
</gene>
<evidence type="ECO:0000259" key="1">
    <source>
        <dbReference type="Pfam" id="PF00456"/>
    </source>
</evidence>
<dbReference type="SUPFAM" id="SSF52518">
    <property type="entry name" value="Thiamin diphosphate-binding fold (THDP-binding)"/>
    <property type="match status" value="1"/>
</dbReference>
<dbReference type="Proteomes" id="UP000623542">
    <property type="component" value="Unassembled WGS sequence"/>
</dbReference>
<comment type="caution">
    <text evidence="2">The sequence shown here is derived from an EMBL/GenBank/DDBJ whole genome shotgun (WGS) entry which is preliminary data.</text>
</comment>
<feature type="non-terminal residue" evidence="2">
    <location>
        <position position="170"/>
    </location>
</feature>
<proteinExistence type="predicted"/>
<keyword evidence="3" id="KW-1185">Reference proteome</keyword>
<dbReference type="InterPro" id="IPR005474">
    <property type="entry name" value="Transketolase_N"/>
</dbReference>
<dbReference type="GO" id="GO:0006098">
    <property type="term" value="P:pentose-phosphate shunt"/>
    <property type="evidence" value="ECO:0007669"/>
    <property type="project" value="TreeGrafter"/>
</dbReference>
<accession>A0A851UWP5</accession>
<feature type="non-terminal residue" evidence="2">
    <location>
        <position position="1"/>
    </location>
</feature>
<dbReference type="PANTHER" id="PTHR43522:SF2">
    <property type="entry name" value="TRANSKETOLASE 1-RELATED"/>
    <property type="match status" value="1"/>
</dbReference>
<dbReference type="AlphaFoldDB" id="A0A851UWP5"/>
<dbReference type="Gene3D" id="3.40.50.970">
    <property type="match status" value="1"/>
</dbReference>